<comment type="caution">
    <text evidence="1">The sequence shown here is derived from an EMBL/GenBank/DDBJ whole genome shotgun (WGS) entry which is preliminary data.</text>
</comment>
<evidence type="ECO:0000313" key="1">
    <source>
        <dbReference type="EMBL" id="GJC84744.1"/>
    </source>
</evidence>
<evidence type="ECO:0000313" key="2">
    <source>
        <dbReference type="Proteomes" id="UP001055172"/>
    </source>
</evidence>
<dbReference type="EMBL" id="BPPX01000015">
    <property type="protein sequence ID" value="GJC84744.1"/>
    <property type="molecule type" value="Genomic_DNA"/>
</dbReference>
<accession>A0AA37LTY8</accession>
<dbReference type="AlphaFoldDB" id="A0AA37LTY8"/>
<reference evidence="1 2" key="1">
    <citation type="submission" date="2021-07" db="EMBL/GenBank/DDBJ databases">
        <title>Genome data of Colletotrichum spaethianum.</title>
        <authorList>
            <person name="Utami Y.D."/>
            <person name="Hiruma K."/>
        </authorList>
    </citation>
    <scope>NUCLEOTIDE SEQUENCE [LARGE SCALE GENOMIC DNA]</scope>
    <source>
        <strain evidence="1 2">MAFF 242679</strain>
    </source>
</reference>
<keyword evidence="2" id="KW-1185">Reference proteome</keyword>
<dbReference type="Proteomes" id="UP001055172">
    <property type="component" value="Unassembled WGS sequence"/>
</dbReference>
<gene>
    <name evidence="1" type="ORF">ColLi_07582</name>
</gene>
<proteinExistence type="predicted"/>
<name>A0AA37LTY8_9PEZI</name>
<sequence>MAVDIEELIILPFREVVERGKEATTNAEEAQNEDPEQAKQMMKFATMITKEGERALKRLQPLWDNQVEKHGDMFKEIIADNDEIAEKRRVLEELLYDFEDFIELGTFDSSKFAEVQAATRSFALDVLDSIKRMKIETKTPTTPLPARTGTAVAEW</sequence>
<protein>
    <submittedName>
        <fullName evidence="1">Uncharacterized protein</fullName>
    </submittedName>
</protein>
<organism evidence="1 2">
    <name type="scientific">Colletotrichum liriopes</name>
    <dbReference type="NCBI Taxonomy" id="708192"/>
    <lineage>
        <taxon>Eukaryota</taxon>
        <taxon>Fungi</taxon>
        <taxon>Dikarya</taxon>
        <taxon>Ascomycota</taxon>
        <taxon>Pezizomycotina</taxon>
        <taxon>Sordariomycetes</taxon>
        <taxon>Hypocreomycetidae</taxon>
        <taxon>Glomerellales</taxon>
        <taxon>Glomerellaceae</taxon>
        <taxon>Colletotrichum</taxon>
        <taxon>Colletotrichum spaethianum species complex</taxon>
    </lineage>
</organism>